<dbReference type="Gene3D" id="3.30.930.10">
    <property type="entry name" value="Bira Bifunctional Protein, Domain 2"/>
    <property type="match status" value="1"/>
</dbReference>
<dbReference type="CDD" id="cd16442">
    <property type="entry name" value="BPL"/>
    <property type="match status" value="1"/>
</dbReference>
<dbReference type="InterPro" id="IPR004408">
    <property type="entry name" value="Biotin_CoA_COase_ligase"/>
</dbReference>
<accession>A0A6L4X304</accession>
<dbReference type="InterPro" id="IPR045864">
    <property type="entry name" value="aa-tRNA-synth_II/BPL/LPL"/>
</dbReference>
<sequence>MSAMNDVMTAAARRAGERMPRTVAAADGEVLLFDTVGSTNTVARELIAGGRRIAVIATDEQTAGRGRLDHTWSSAAGESFTVSFAIVVPRAVATDASVNGWLQMIAGLSALDALDGVVRHGTRAEACDDVRANSATRMRDDADGLGDAMPCDDADGPDNAALQLKWPNDIFCDGKKLGGILAEMVFPPDDPQSVALIFGIGLNIAVPADRLPTAQATSLQLHWRLDGTTDDVRDAIAAKIVAALRSRIAWFVADPRGDARDLLAETRGVCWTLGHDVEAHFTDGSTLRGIAVALNDDASLTIRDVDGNVRIVRTADVGVLG</sequence>
<name>A0A6L4X304_9BIFI</name>
<gene>
    <name evidence="3" type="ORF">DSM100688_0834</name>
</gene>
<protein>
    <submittedName>
        <fullName evidence="3">Biotin-(Acetyl-CoA carboxylase) ligase</fullName>
    </submittedName>
</protein>
<comment type="caution">
    <text evidence="3">The sequence shown here is derived from an EMBL/GenBank/DDBJ whole genome shotgun (WGS) entry which is preliminary data.</text>
</comment>
<keyword evidence="4" id="KW-1185">Reference proteome</keyword>
<dbReference type="PANTHER" id="PTHR12835">
    <property type="entry name" value="BIOTIN PROTEIN LIGASE"/>
    <property type="match status" value="1"/>
</dbReference>
<dbReference type="Gene3D" id="2.30.30.100">
    <property type="match status" value="1"/>
</dbReference>
<evidence type="ECO:0000313" key="3">
    <source>
        <dbReference type="EMBL" id="KAB8288267.1"/>
    </source>
</evidence>
<dbReference type="SUPFAM" id="SSF55681">
    <property type="entry name" value="Class II aaRS and biotin synthetases"/>
    <property type="match status" value="1"/>
</dbReference>
<dbReference type="EMBL" id="WBSM01000003">
    <property type="protein sequence ID" value="KAB8288267.1"/>
    <property type="molecule type" value="Genomic_DNA"/>
</dbReference>
<evidence type="ECO:0000259" key="2">
    <source>
        <dbReference type="Pfam" id="PF03099"/>
    </source>
</evidence>
<reference evidence="3 4" key="1">
    <citation type="submission" date="2019-10" db="EMBL/GenBank/DDBJ databases">
        <title>Characterization of the phylogenetic diversity of two novel species belonging to the genus Bifidobacterium: Bifidobacterium cebidarum sp. nov. and Bifidobacterium leontopitheci sp. nov.</title>
        <authorList>
            <person name="Lugli G.A."/>
            <person name="Duranti S."/>
            <person name="Milani C."/>
            <person name="Turroni F."/>
            <person name="Ventura M."/>
        </authorList>
    </citation>
    <scope>NUCLEOTIDE SEQUENCE [LARGE SCALE GENOMIC DNA]</scope>
    <source>
        <strain evidence="3 4">DSM 100688</strain>
    </source>
</reference>
<dbReference type="GO" id="GO:0004077">
    <property type="term" value="F:biotin--[biotin carboxyl-carrier protein] ligase activity"/>
    <property type="evidence" value="ECO:0007669"/>
    <property type="project" value="InterPro"/>
</dbReference>
<keyword evidence="1 3" id="KW-0436">Ligase</keyword>
<dbReference type="Proteomes" id="UP000482084">
    <property type="component" value="Unassembled WGS sequence"/>
</dbReference>
<dbReference type="Pfam" id="PF03099">
    <property type="entry name" value="BPL_LplA_LipB"/>
    <property type="match status" value="1"/>
</dbReference>
<evidence type="ECO:0000256" key="1">
    <source>
        <dbReference type="ARBA" id="ARBA00022598"/>
    </source>
</evidence>
<proteinExistence type="predicted"/>
<dbReference type="AlphaFoldDB" id="A0A6L4X304"/>
<feature type="domain" description="BPL/LPL catalytic" evidence="2">
    <location>
        <begin position="52"/>
        <end position="186"/>
    </location>
</feature>
<evidence type="ECO:0000313" key="4">
    <source>
        <dbReference type="Proteomes" id="UP000482084"/>
    </source>
</evidence>
<dbReference type="PANTHER" id="PTHR12835:SF5">
    <property type="entry name" value="BIOTIN--PROTEIN LIGASE"/>
    <property type="match status" value="1"/>
</dbReference>
<dbReference type="GO" id="GO:0005737">
    <property type="term" value="C:cytoplasm"/>
    <property type="evidence" value="ECO:0007669"/>
    <property type="project" value="TreeGrafter"/>
</dbReference>
<dbReference type="InterPro" id="IPR004143">
    <property type="entry name" value="BPL_LPL_catalytic"/>
</dbReference>
<organism evidence="3 4">
    <name type="scientific">Bifidobacterium ramosum</name>
    <dbReference type="NCBI Taxonomy" id="1798158"/>
    <lineage>
        <taxon>Bacteria</taxon>
        <taxon>Bacillati</taxon>
        <taxon>Actinomycetota</taxon>
        <taxon>Actinomycetes</taxon>
        <taxon>Bifidobacteriales</taxon>
        <taxon>Bifidobacteriaceae</taxon>
        <taxon>Bifidobacterium</taxon>
    </lineage>
</organism>